<keyword evidence="6" id="KW-1015">Disulfide bond</keyword>
<keyword evidence="11" id="KW-1185">Reference proteome</keyword>
<keyword evidence="2 8" id="KW-0645">Protease</keyword>
<evidence type="ECO:0000256" key="2">
    <source>
        <dbReference type="ARBA" id="ARBA00022670"/>
    </source>
</evidence>
<reference evidence="10 11" key="1">
    <citation type="journal article" date="2017" name="Nat. Commun.">
        <title>Genome assembly with in vitro proximity ligation data and whole-genome triplication in lettuce.</title>
        <authorList>
            <person name="Reyes-Chin-Wo S."/>
            <person name="Wang Z."/>
            <person name="Yang X."/>
            <person name="Kozik A."/>
            <person name="Arikit S."/>
            <person name="Song C."/>
            <person name="Xia L."/>
            <person name="Froenicke L."/>
            <person name="Lavelle D.O."/>
            <person name="Truco M.J."/>
            <person name="Xia R."/>
            <person name="Zhu S."/>
            <person name="Xu C."/>
            <person name="Xu H."/>
            <person name="Xu X."/>
            <person name="Cox K."/>
            <person name="Korf I."/>
            <person name="Meyers B.C."/>
            <person name="Michelmore R.W."/>
        </authorList>
    </citation>
    <scope>NUCLEOTIDE SEQUENCE [LARGE SCALE GENOMIC DNA]</scope>
    <source>
        <strain evidence="11">cv. Salinas</strain>
        <tissue evidence="10">Seedlings</tissue>
    </source>
</reference>
<evidence type="ECO:0000256" key="4">
    <source>
        <dbReference type="ARBA" id="ARBA00022801"/>
    </source>
</evidence>
<dbReference type="Proteomes" id="UP000235145">
    <property type="component" value="Unassembled WGS sequence"/>
</dbReference>
<dbReference type="InterPro" id="IPR001461">
    <property type="entry name" value="Aspartic_peptidase_A1"/>
</dbReference>
<proteinExistence type="inferred from homology"/>
<comment type="similarity">
    <text evidence="1 8">Belongs to the peptidase A1 family.</text>
</comment>
<keyword evidence="3 8" id="KW-0064">Aspartyl protease</keyword>
<dbReference type="InterPro" id="IPR033121">
    <property type="entry name" value="PEPTIDASE_A1"/>
</dbReference>
<feature type="domain" description="Peptidase A1" evidence="9">
    <location>
        <begin position="1"/>
        <end position="299"/>
    </location>
</feature>
<dbReference type="AlphaFoldDB" id="A0A9R1VPC4"/>
<dbReference type="FunFam" id="2.40.70.10:FF:000115">
    <property type="entry name" value="Lysosomal aspartic protease"/>
    <property type="match status" value="1"/>
</dbReference>
<dbReference type="InterPro" id="IPR011001">
    <property type="entry name" value="Saposin-like"/>
</dbReference>
<dbReference type="PRINTS" id="PR00792">
    <property type="entry name" value="PEPSIN"/>
</dbReference>
<dbReference type="GO" id="GO:0006508">
    <property type="term" value="P:proteolysis"/>
    <property type="evidence" value="ECO:0000318"/>
    <property type="project" value="GO_Central"/>
</dbReference>
<gene>
    <name evidence="10" type="ORF">LSAT_V11C400180960</name>
</gene>
<sequence>MIRDNMVDQHLVKENLFSFWLNQQSEEGEGGEIVFGGVDPKHYKGTHTYVPVTQKGYWQFEMGDVLIGGKPTGFCKDGCSAIVDSGTSMIAGPMNAITEINLAIGAMGIINDQCQKAIGNVGNLVFDMFSAMFKEPGKLCSRITICVPGDKATDGSDIRSVVDMSDGLTGPPQVPICKACEIVVDFWHKVLTNNLSRGAVLKLGTQLCAVTGLAGESTVDCARLPFMPTISFTIGGKEFELSPNEYITKIGEGASAQCVSTFVPLDNPPDVGPLWILGDAFMRRYHTIFDHGNLRIGFAEAA</sequence>
<dbReference type="PROSITE" id="PS00141">
    <property type="entry name" value="ASP_PROTEASE"/>
    <property type="match status" value="1"/>
</dbReference>
<evidence type="ECO:0000256" key="3">
    <source>
        <dbReference type="ARBA" id="ARBA00022750"/>
    </source>
</evidence>
<dbReference type="InterPro" id="IPR021109">
    <property type="entry name" value="Peptidase_aspartic_dom_sf"/>
</dbReference>
<evidence type="ECO:0000259" key="9">
    <source>
        <dbReference type="PROSITE" id="PS51767"/>
    </source>
</evidence>
<keyword evidence="4 8" id="KW-0378">Hydrolase</keyword>
<comment type="caution">
    <text evidence="10">The sequence shown here is derived from an EMBL/GenBank/DDBJ whole genome shotgun (WGS) entry which is preliminary data.</text>
</comment>
<evidence type="ECO:0000256" key="7">
    <source>
        <dbReference type="ARBA" id="ARBA00023180"/>
    </source>
</evidence>
<evidence type="ECO:0000313" key="10">
    <source>
        <dbReference type="EMBL" id="KAJ0209668.1"/>
    </source>
</evidence>
<keyword evidence="7" id="KW-0325">Glycoprotein</keyword>
<dbReference type="PROSITE" id="PS51767">
    <property type="entry name" value="PEPTIDASE_A1"/>
    <property type="match status" value="1"/>
</dbReference>
<dbReference type="SUPFAM" id="SSF50630">
    <property type="entry name" value="Acid proteases"/>
    <property type="match status" value="1"/>
</dbReference>
<evidence type="ECO:0000256" key="5">
    <source>
        <dbReference type="ARBA" id="ARBA00023145"/>
    </source>
</evidence>
<evidence type="ECO:0000256" key="1">
    <source>
        <dbReference type="ARBA" id="ARBA00007447"/>
    </source>
</evidence>
<dbReference type="Gene3D" id="2.40.70.10">
    <property type="entry name" value="Acid Proteases"/>
    <property type="match status" value="2"/>
</dbReference>
<dbReference type="SUPFAM" id="SSF47862">
    <property type="entry name" value="Saposin"/>
    <property type="match status" value="1"/>
</dbReference>
<dbReference type="Pfam" id="PF00026">
    <property type="entry name" value="Asp"/>
    <property type="match status" value="1"/>
</dbReference>
<name>A0A9R1VPC4_LACSA</name>
<dbReference type="GO" id="GO:0004190">
    <property type="term" value="F:aspartic-type endopeptidase activity"/>
    <property type="evidence" value="ECO:0000318"/>
    <property type="project" value="GO_Central"/>
</dbReference>
<dbReference type="PANTHER" id="PTHR47966">
    <property type="entry name" value="BETA-SITE APP-CLEAVING ENZYME, ISOFORM A-RELATED"/>
    <property type="match status" value="1"/>
</dbReference>
<keyword evidence="5" id="KW-0865">Zymogen</keyword>
<dbReference type="InterPro" id="IPR001969">
    <property type="entry name" value="Aspartic_peptidase_AS"/>
</dbReference>
<dbReference type="PANTHER" id="PTHR47966:SF76">
    <property type="entry name" value="ASPARTIC PROTEINASE A1"/>
    <property type="match status" value="1"/>
</dbReference>
<evidence type="ECO:0000256" key="8">
    <source>
        <dbReference type="RuleBase" id="RU000454"/>
    </source>
</evidence>
<evidence type="ECO:0000256" key="6">
    <source>
        <dbReference type="ARBA" id="ARBA00023157"/>
    </source>
</evidence>
<evidence type="ECO:0000313" key="11">
    <source>
        <dbReference type="Proteomes" id="UP000235145"/>
    </source>
</evidence>
<dbReference type="EMBL" id="NBSK02000004">
    <property type="protein sequence ID" value="KAJ0209668.1"/>
    <property type="molecule type" value="Genomic_DNA"/>
</dbReference>
<protein>
    <recommendedName>
        <fullName evidence="9">Peptidase A1 domain-containing protein</fullName>
    </recommendedName>
</protein>
<organism evidence="10 11">
    <name type="scientific">Lactuca sativa</name>
    <name type="common">Garden lettuce</name>
    <dbReference type="NCBI Taxonomy" id="4236"/>
    <lineage>
        <taxon>Eukaryota</taxon>
        <taxon>Viridiplantae</taxon>
        <taxon>Streptophyta</taxon>
        <taxon>Embryophyta</taxon>
        <taxon>Tracheophyta</taxon>
        <taxon>Spermatophyta</taxon>
        <taxon>Magnoliopsida</taxon>
        <taxon>eudicotyledons</taxon>
        <taxon>Gunneridae</taxon>
        <taxon>Pentapetalae</taxon>
        <taxon>asterids</taxon>
        <taxon>campanulids</taxon>
        <taxon>Asterales</taxon>
        <taxon>Asteraceae</taxon>
        <taxon>Cichorioideae</taxon>
        <taxon>Cichorieae</taxon>
        <taxon>Lactucinae</taxon>
        <taxon>Lactuca</taxon>
    </lineage>
</organism>
<accession>A0A9R1VPC4</accession>
<dbReference type="Gene3D" id="1.10.225.10">
    <property type="entry name" value="Saposin-like"/>
    <property type="match status" value="1"/>
</dbReference>